<gene>
    <name evidence="1" type="ordered locus">SCP1.135</name>
</gene>
<dbReference type="Proteomes" id="UP000001973">
    <property type="component" value="Plasmid SCP1"/>
</dbReference>
<protein>
    <submittedName>
        <fullName evidence="1">Uncharacterized protein</fullName>
    </submittedName>
</protein>
<dbReference type="RefSeq" id="WP_011039434.1">
    <property type="nucleotide sequence ID" value="NC_003903.1"/>
</dbReference>
<reference evidence="2" key="2">
    <citation type="journal article" date="2002" name="Nature">
        <title>Complete genome sequence of the model actinomycete Streptomyces coelicolor A3(2).</title>
        <authorList>
            <person name="Bentley S.D."/>
            <person name="Chater K.F."/>
            <person name="Cerdeno-Tarraga A.M."/>
            <person name="Challis G.L."/>
            <person name="Thomson N.R."/>
            <person name="James K.D."/>
            <person name="Harris D.E."/>
            <person name="Quail M.A."/>
            <person name="Kieser H."/>
            <person name="Harper D."/>
            <person name="Bateman A."/>
            <person name="Brown S."/>
            <person name="Chandra G."/>
            <person name="Chen C.W."/>
            <person name="Collins M."/>
            <person name="Cronin A."/>
            <person name="Fraser A."/>
            <person name="Goble A."/>
            <person name="Hidalgo J."/>
            <person name="Hornsby T."/>
            <person name="Howarth S."/>
            <person name="Huang C.H."/>
            <person name="Kieser T."/>
            <person name="Larke L."/>
            <person name="Murphy L."/>
            <person name="Oliver K."/>
            <person name="O'Neil S."/>
            <person name="Rabbinowitsch E."/>
            <person name="Rajandream M.A."/>
            <person name="Rutherford K."/>
            <person name="Rutter S."/>
            <person name="Seeger K."/>
            <person name="Saunders D."/>
            <person name="Sharp S."/>
            <person name="Squares R."/>
            <person name="Squares S."/>
            <person name="Taylor K."/>
            <person name="Warren T."/>
            <person name="Wietzorrek A."/>
            <person name="Woodward J."/>
            <person name="Barrell B.G."/>
            <person name="Parkhill J."/>
            <person name="Hopwood D.A."/>
        </authorList>
    </citation>
    <scope>NUCLEOTIDE SEQUENCE [LARGE SCALE GENOMIC DNA]</scope>
    <source>
        <strain evidence="2">ATCC BAA-471 / A3(2) / M145</strain>
    </source>
</reference>
<reference evidence="1 2" key="1">
    <citation type="journal article" date="1998" name="J. Bacteriol.">
        <title>Cloning and physical mapping of the EcoRI fragments of the giant linear plasmid SCP1.</title>
        <authorList>
            <person name="Redenbach M."/>
            <person name="Ikeda K."/>
            <person name="Yamasaki M."/>
            <person name="Kinashi H."/>
        </authorList>
    </citation>
    <scope>NUCLEOTIDE SEQUENCE [LARGE SCALE GENOMIC DNA]</scope>
    <source>
        <strain evidence="2">ATCC BAA-471 / A3(2) / M145</strain>
    </source>
</reference>
<dbReference type="KEGG" id="sco:SCP1.135"/>
<geneLocation type="plasmid" evidence="2">
    <name>SCP1</name>
</geneLocation>
<reference evidence="1 2" key="4">
    <citation type="journal article" date="2009" name="Mol. Microbiol.">
        <title>Extracellular signalling, translational control, two repressors and an activator all contribute to the regulation of methylenomycin production in Streptomyces coelicolor.</title>
        <authorList>
            <person name="O'Rourke S."/>
            <person name="Wietzorrek A."/>
            <person name="Fowler K."/>
            <person name="Corre C."/>
            <person name="Challis G.L."/>
            <person name="Chater K.F."/>
        </authorList>
    </citation>
    <scope>NUCLEOTIDE SEQUENCE [LARGE SCALE GENOMIC DNA]</scope>
    <source>
        <strain evidence="2">ATCC BAA-471 / A3(2) / M145</strain>
    </source>
</reference>
<dbReference type="PATRIC" id="fig|100226.15.peg.8081"/>
<keyword evidence="2" id="KW-1185">Reference proteome</keyword>
<reference evidence="1 2" key="3">
    <citation type="journal article" date="2008" name="Proc. Natl. Acad. Sci. U.S.A.">
        <title>2-Alkyl-4-hydroxymethylfuran-3-carboxylic acids, antibiotic production inducers discovered by Streptomyces coelicolor genome mining.</title>
        <authorList>
            <person name="Corre C."/>
            <person name="Song L."/>
            <person name="O'Rourke S."/>
            <person name="Chater K.F."/>
            <person name="Challis G.L."/>
        </authorList>
    </citation>
    <scope>NUCLEOTIDE SEQUENCE [LARGE SCALE GENOMIC DNA]</scope>
    <source>
        <strain evidence="2">ATCC BAA-471 / A3(2) / M145</strain>
    </source>
</reference>
<dbReference type="EMBL" id="AL589148">
    <property type="protein sequence ID" value="CAC36656.1"/>
    <property type="molecule type" value="Genomic_DNA"/>
</dbReference>
<dbReference type="OrthoDB" id="4103965at2"/>
<dbReference type="AlphaFoldDB" id="Q9AD15"/>
<sequence>MSAGTARAAGEAEIEFAPAVADDVKIEPGIGYLQPGGLVVHTGWSFPPSGERVLRQHAAHEGGSIQPWTISTPDGIVAARFPYMTRPDAEAAAARITTVLPDRVWPADGDSAVLLPLLRMTSSGPDLLPLAHKGKPNWGSGYGGDIADFYLPDTRAEYEAMIAAHGRIPKTCQCCARLVRKQKKNGWAPRTNHWPAWKVHGRRPGSLVTPHCSCGVCLNIYVRIGAFGPAVDEAGNAVVGSMAVWPWTEAAGLIGPVPREERAFAWFQHFLQDAGHVVIDERDGEGLWPRGVQHDDALFCETGETGADDATTS</sequence>
<evidence type="ECO:0000313" key="2">
    <source>
        <dbReference type="Proteomes" id="UP000001973"/>
    </source>
</evidence>
<name>Q9AD15_STRCO</name>
<organism evidence="1 2">
    <name type="scientific">Streptomyces coelicolor (strain ATCC BAA-471 / A3(2) / M145)</name>
    <dbReference type="NCBI Taxonomy" id="100226"/>
    <lineage>
        <taxon>Bacteria</taxon>
        <taxon>Bacillati</taxon>
        <taxon>Actinomycetota</taxon>
        <taxon>Actinomycetes</taxon>
        <taxon>Kitasatosporales</taxon>
        <taxon>Streptomycetaceae</taxon>
        <taxon>Streptomyces</taxon>
        <taxon>Streptomyces albidoflavus group</taxon>
    </lineage>
</organism>
<dbReference type="STRING" id="100226.gene:17765640"/>
<dbReference type="InParanoid" id="Q9AD15"/>
<accession>Q9AD15</accession>
<evidence type="ECO:0000313" key="1">
    <source>
        <dbReference type="EMBL" id="CAC36656.1"/>
    </source>
</evidence>
<proteinExistence type="predicted"/>
<dbReference type="HOGENOM" id="CLU_888297_0_0_11"/>